<evidence type="ECO:0000313" key="1">
    <source>
        <dbReference type="EMBL" id="VVC76416.1"/>
    </source>
</evidence>
<reference evidence="1 2" key="1">
    <citation type="submission" date="2019-08" db="EMBL/GenBank/DDBJ databases">
        <authorList>
            <person name="Guy L."/>
        </authorList>
    </citation>
    <scope>NUCLEOTIDE SEQUENCE [LARGE SCALE GENOMIC DNA]</scope>
    <source>
        <strain evidence="1 2">SGT-108</strain>
    </source>
</reference>
<name>A0A5E4PJE1_9COXI</name>
<organism evidence="1 2">
    <name type="scientific">Aquicella siphonis</name>
    <dbReference type="NCBI Taxonomy" id="254247"/>
    <lineage>
        <taxon>Bacteria</taxon>
        <taxon>Pseudomonadati</taxon>
        <taxon>Pseudomonadota</taxon>
        <taxon>Gammaproteobacteria</taxon>
        <taxon>Legionellales</taxon>
        <taxon>Coxiellaceae</taxon>
        <taxon>Aquicella</taxon>
    </lineage>
</organism>
<keyword evidence="2" id="KW-1185">Reference proteome</keyword>
<protein>
    <submittedName>
        <fullName evidence="1">Uncharacterized protein</fullName>
    </submittedName>
</protein>
<dbReference type="AlphaFoldDB" id="A0A5E4PJE1"/>
<proteinExistence type="predicted"/>
<evidence type="ECO:0000313" key="2">
    <source>
        <dbReference type="Proteomes" id="UP000324194"/>
    </source>
</evidence>
<accession>A0A5E4PJE1</accession>
<dbReference type="RefSeq" id="WP_148339688.1">
    <property type="nucleotide sequence ID" value="NZ_LR699119.1"/>
</dbReference>
<dbReference type="OrthoDB" id="9178262at2"/>
<sequence>MARHYSVREFFRQTSNNLLERFFHTHSLFNELDFKSMKESKPDELLQAWLDLPEKQRNEMDAILQEIFELGCEKGFIAIVDEAKWQMETEPEKLEFFIATLSDLPNHYDRAITAFLDYPECWKGATRFYHADTLSYYWRKRKNMGNKPAAFNRECIEQLANMIRKYFHQTEGRGKNCIVEIYRRGELDYFFAYPEDYSQHSIEWVDGEFGRRPHNPAFEIVFIYSQKHGTLDLNFRGSNKASEQLQEMFAIAILKMDKLPPDLKDNRVYDLNPLSNRNFGFVYPIDSGISNVVIKKIRLSSRIKKGERLTYEVDPFEDQHAIHNILEQANKAFPLQRYYVSRVEFTASVLIDKEKPLKNISFSLTYPNSCSLKYDNVGIKLRAMLEASGIEPKDAANQGEVFETVEVV</sequence>
<dbReference type="EMBL" id="LR699119">
    <property type="protein sequence ID" value="VVC76416.1"/>
    <property type="molecule type" value="Genomic_DNA"/>
</dbReference>
<gene>
    <name evidence="1" type="ORF">AQUSIP_17280</name>
</gene>
<dbReference type="KEGG" id="asip:AQUSIP_17280"/>
<dbReference type="Proteomes" id="UP000324194">
    <property type="component" value="Chromosome 1"/>
</dbReference>